<dbReference type="AlphaFoldDB" id="N1R4M5"/>
<evidence type="ECO:0000313" key="1">
    <source>
        <dbReference type="EnsemblPlants" id="EMT33723"/>
    </source>
</evidence>
<accession>N1R4M5</accession>
<reference evidence="1" key="1">
    <citation type="submission" date="2015-06" db="UniProtKB">
        <authorList>
            <consortium name="EnsemblPlants"/>
        </authorList>
    </citation>
    <scope>IDENTIFICATION</scope>
</reference>
<protein>
    <submittedName>
        <fullName evidence="1">Uncharacterized protein</fullName>
    </submittedName>
</protein>
<organism evidence="1">
    <name type="scientific">Aegilops tauschii</name>
    <name type="common">Tausch's goatgrass</name>
    <name type="synonym">Aegilops squarrosa</name>
    <dbReference type="NCBI Taxonomy" id="37682"/>
    <lineage>
        <taxon>Eukaryota</taxon>
        <taxon>Viridiplantae</taxon>
        <taxon>Streptophyta</taxon>
        <taxon>Embryophyta</taxon>
        <taxon>Tracheophyta</taxon>
        <taxon>Spermatophyta</taxon>
        <taxon>Magnoliopsida</taxon>
        <taxon>Liliopsida</taxon>
        <taxon>Poales</taxon>
        <taxon>Poaceae</taxon>
        <taxon>BOP clade</taxon>
        <taxon>Pooideae</taxon>
        <taxon>Triticodae</taxon>
        <taxon>Triticeae</taxon>
        <taxon>Triticinae</taxon>
        <taxon>Aegilops</taxon>
    </lineage>
</organism>
<dbReference type="EnsemblPlants" id="EMT33723">
    <property type="protein sequence ID" value="EMT33723"/>
    <property type="gene ID" value="F775_13203"/>
</dbReference>
<proteinExistence type="predicted"/>
<sequence>MLVMVVAAIGAVFWLRRRAALAETLEEWELDHPHRLPYKELYKATKGSRTMSSWAPVASARCTDYRSVLRRSDDIVAIKRI</sequence>
<name>N1R4M5_AEGTA</name>